<evidence type="ECO:0000313" key="2">
    <source>
        <dbReference type="WBParaSite" id="JU765_v2.g15296.t1"/>
    </source>
</evidence>
<organism evidence="1 2">
    <name type="scientific">Panagrolaimus sp. JU765</name>
    <dbReference type="NCBI Taxonomy" id="591449"/>
    <lineage>
        <taxon>Eukaryota</taxon>
        <taxon>Metazoa</taxon>
        <taxon>Ecdysozoa</taxon>
        <taxon>Nematoda</taxon>
        <taxon>Chromadorea</taxon>
        <taxon>Rhabditida</taxon>
        <taxon>Tylenchina</taxon>
        <taxon>Panagrolaimomorpha</taxon>
        <taxon>Panagrolaimoidea</taxon>
        <taxon>Panagrolaimidae</taxon>
        <taxon>Panagrolaimus</taxon>
    </lineage>
</organism>
<evidence type="ECO:0000313" key="1">
    <source>
        <dbReference type="Proteomes" id="UP000887576"/>
    </source>
</evidence>
<name>A0AC34QDX0_9BILA</name>
<protein>
    <submittedName>
        <fullName evidence="2">Uncharacterized protein</fullName>
    </submittedName>
</protein>
<dbReference type="Proteomes" id="UP000887576">
    <property type="component" value="Unplaced"/>
</dbReference>
<accession>A0AC34QDX0</accession>
<dbReference type="WBParaSite" id="JU765_v2.g15296.t1">
    <property type="protein sequence ID" value="JU765_v2.g15296.t1"/>
    <property type="gene ID" value="JU765_v2.g15296"/>
</dbReference>
<reference evidence="2" key="1">
    <citation type="submission" date="2022-11" db="UniProtKB">
        <authorList>
            <consortium name="WormBaseParasite"/>
        </authorList>
    </citation>
    <scope>IDENTIFICATION</scope>
</reference>
<sequence>MVSQTTTIETVTIVRPLKIISALCLFVSFVLLIICLSTNYWLRTKSFHIGLFKECSDNDISAVMNPVAGAPGPGKCQGINRDASYITAVAVLLLIGLVATLIAFIGNILGLKSNDLHRKHVFYKIATYLALFTVLLELVSLIVFPVCFFLRMDNYGRRNWEFDWSYGIAWGSMLFTFGASLLLICDKEHEESGTNFPDSTSNQELSSFFAILAFSCIVTADSDFLGFCLSLEDTPNPFSSSLVAFFQRKTPI</sequence>
<proteinExistence type="predicted"/>